<keyword evidence="8" id="KW-0472">Membrane</keyword>
<keyword evidence="4" id="KW-0679">Respiratory chain</keyword>
<sequence>MTTIPSRLARTTHISASPEEARRRVIQLYRDWYRGVPDIVSVYSMSVTPQYFRHCIRKKFEQNRYVTDKRVIDVLILKGRQEYQETMNVWKQPDHVMGILLEDKSRPPRTFMQKFLEGRDEDAVVPAASGVV</sequence>
<dbReference type="AlphaFoldDB" id="A0A165CRK9"/>
<dbReference type="GeneID" id="63831652"/>
<comment type="subcellular location">
    <subcellularLocation>
        <location evidence="1">Mitochondrion inner membrane</location>
        <topology evidence="1">Peripheral membrane protein</topology>
        <orientation evidence="1">Matrix side</orientation>
    </subcellularLocation>
</comment>
<dbReference type="InParanoid" id="A0A165CRK9"/>
<keyword evidence="6" id="KW-0249">Electron transport</keyword>
<dbReference type="InterPro" id="IPR045299">
    <property type="entry name" value="Complex1_LYR_NDUFA6_LYRM6"/>
</dbReference>
<dbReference type="STRING" id="1314785.A0A165CRK9"/>
<dbReference type="GO" id="GO:0005743">
    <property type="term" value="C:mitochondrial inner membrane"/>
    <property type="evidence" value="ECO:0007669"/>
    <property type="project" value="UniProtKB-SubCell"/>
</dbReference>
<evidence type="ECO:0000256" key="8">
    <source>
        <dbReference type="ARBA" id="ARBA00023136"/>
    </source>
</evidence>
<dbReference type="GO" id="GO:0045271">
    <property type="term" value="C:respiratory chain complex I"/>
    <property type="evidence" value="ECO:0007669"/>
    <property type="project" value="InterPro"/>
</dbReference>
<keyword evidence="7" id="KW-0496">Mitochondrion</keyword>
<dbReference type="CDD" id="cd20266">
    <property type="entry name" value="Complex1_LYR_NDUFA6_LYRM6"/>
    <property type="match status" value="1"/>
</dbReference>
<evidence type="ECO:0000256" key="5">
    <source>
        <dbReference type="ARBA" id="ARBA00022792"/>
    </source>
</evidence>
<keyword evidence="10" id="KW-0830">Ubiquinone</keyword>
<dbReference type="Pfam" id="PF05347">
    <property type="entry name" value="Complex1_LYR"/>
    <property type="match status" value="1"/>
</dbReference>
<evidence type="ECO:0000256" key="3">
    <source>
        <dbReference type="ARBA" id="ARBA00022448"/>
    </source>
</evidence>
<evidence type="ECO:0000256" key="2">
    <source>
        <dbReference type="ARBA" id="ARBA00009508"/>
    </source>
</evidence>
<dbReference type="PANTHER" id="PTHR12964:SF0">
    <property type="entry name" value="NADH DEHYDROGENASE [UBIQUINONE] 1 ALPHA SUBCOMPLEX SUBUNIT 6"/>
    <property type="match status" value="1"/>
</dbReference>
<dbReference type="PIRSF" id="PIRSF006643">
    <property type="entry name" value="NDUA6"/>
    <property type="match status" value="1"/>
</dbReference>
<comment type="similarity">
    <text evidence="2">Belongs to the complex I LYR family.</text>
</comment>
<name>A0A165CRK9_9APHY</name>
<proteinExistence type="inferred from homology"/>
<keyword evidence="11" id="KW-1185">Reference proteome</keyword>
<dbReference type="Proteomes" id="UP000076871">
    <property type="component" value="Unassembled WGS sequence"/>
</dbReference>
<evidence type="ECO:0000256" key="6">
    <source>
        <dbReference type="ARBA" id="ARBA00022982"/>
    </source>
</evidence>
<evidence type="ECO:0000313" key="10">
    <source>
        <dbReference type="EMBL" id="KZT03304.1"/>
    </source>
</evidence>
<keyword evidence="3" id="KW-0813">Transport</keyword>
<evidence type="ECO:0000256" key="7">
    <source>
        <dbReference type="ARBA" id="ARBA00023128"/>
    </source>
</evidence>
<gene>
    <name evidence="10" type="ORF">LAESUDRAFT_814785</name>
</gene>
<accession>A0A165CRK9</accession>
<evidence type="ECO:0000313" key="11">
    <source>
        <dbReference type="Proteomes" id="UP000076871"/>
    </source>
</evidence>
<dbReference type="GO" id="GO:0006979">
    <property type="term" value="P:response to oxidative stress"/>
    <property type="evidence" value="ECO:0007669"/>
    <property type="project" value="TreeGrafter"/>
</dbReference>
<protein>
    <submittedName>
        <fullName evidence="10">NADH-ubiquinone oxidoreductase Complex1 subunit</fullName>
    </submittedName>
</protein>
<dbReference type="InterPro" id="IPR008011">
    <property type="entry name" value="Complex1_LYR_dom"/>
</dbReference>
<dbReference type="InterPro" id="IPR016488">
    <property type="entry name" value="NADH_Ub_cplx-1_asu_su-6"/>
</dbReference>
<dbReference type="OrthoDB" id="14535at2759"/>
<reference evidence="10 11" key="1">
    <citation type="journal article" date="2016" name="Mol. Biol. Evol.">
        <title>Comparative Genomics of Early-Diverging Mushroom-Forming Fungi Provides Insights into the Origins of Lignocellulose Decay Capabilities.</title>
        <authorList>
            <person name="Nagy L.G."/>
            <person name="Riley R."/>
            <person name="Tritt A."/>
            <person name="Adam C."/>
            <person name="Daum C."/>
            <person name="Floudas D."/>
            <person name="Sun H."/>
            <person name="Yadav J.S."/>
            <person name="Pangilinan J."/>
            <person name="Larsson K.H."/>
            <person name="Matsuura K."/>
            <person name="Barry K."/>
            <person name="Labutti K."/>
            <person name="Kuo R."/>
            <person name="Ohm R.A."/>
            <person name="Bhattacharya S.S."/>
            <person name="Shirouzu T."/>
            <person name="Yoshinaga Y."/>
            <person name="Martin F.M."/>
            <person name="Grigoriev I.V."/>
            <person name="Hibbett D.S."/>
        </authorList>
    </citation>
    <scope>NUCLEOTIDE SEQUENCE [LARGE SCALE GENOMIC DNA]</scope>
    <source>
        <strain evidence="10 11">93-53</strain>
    </source>
</reference>
<organism evidence="10 11">
    <name type="scientific">Laetiporus sulphureus 93-53</name>
    <dbReference type="NCBI Taxonomy" id="1314785"/>
    <lineage>
        <taxon>Eukaryota</taxon>
        <taxon>Fungi</taxon>
        <taxon>Dikarya</taxon>
        <taxon>Basidiomycota</taxon>
        <taxon>Agaricomycotina</taxon>
        <taxon>Agaricomycetes</taxon>
        <taxon>Polyporales</taxon>
        <taxon>Laetiporus</taxon>
    </lineage>
</organism>
<evidence type="ECO:0000259" key="9">
    <source>
        <dbReference type="Pfam" id="PF05347"/>
    </source>
</evidence>
<dbReference type="EMBL" id="KV427645">
    <property type="protein sequence ID" value="KZT03304.1"/>
    <property type="molecule type" value="Genomic_DNA"/>
</dbReference>
<dbReference type="RefSeq" id="XP_040761044.1">
    <property type="nucleotide sequence ID" value="XM_040914625.1"/>
</dbReference>
<feature type="domain" description="Complex 1 LYR protein" evidence="9">
    <location>
        <begin position="23"/>
        <end position="84"/>
    </location>
</feature>
<evidence type="ECO:0000256" key="4">
    <source>
        <dbReference type="ARBA" id="ARBA00022660"/>
    </source>
</evidence>
<keyword evidence="5" id="KW-0999">Mitochondrion inner membrane</keyword>
<evidence type="ECO:0000256" key="1">
    <source>
        <dbReference type="ARBA" id="ARBA00004443"/>
    </source>
</evidence>
<dbReference type="PANTHER" id="PTHR12964">
    <property type="entry name" value="NADH-UBIQUINONE OXIDOREDUCTASE B14 SUBUNIT"/>
    <property type="match status" value="1"/>
</dbReference>